<evidence type="ECO:0000256" key="1">
    <source>
        <dbReference type="SAM" id="SignalP"/>
    </source>
</evidence>
<evidence type="ECO:0000313" key="3">
    <source>
        <dbReference type="EMBL" id="TDB64552.1"/>
    </source>
</evidence>
<accession>A0A4R4KCK5</accession>
<dbReference type="PANTHER" id="PTHR12110">
    <property type="entry name" value="HYDROXYPYRUVATE ISOMERASE"/>
    <property type="match status" value="1"/>
</dbReference>
<keyword evidence="4" id="KW-1185">Reference proteome</keyword>
<gene>
    <name evidence="3" type="ORF">EZE20_12825</name>
</gene>
<dbReference type="RefSeq" id="WP_132118211.1">
    <property type="nucleotide sequence ID" value="NZ_SMJU01000007.1"/>
</dbReference>
<dbReference type="PROSITE" id="PS51318">
    <property type="entry name" value="TAT"/>
    <property type="match status" value="1"/>
</dbReference>
<dbReference type="EMBL" id="SMJU01000007">
    <property type="protein sequence ID" value="TDB64552.1"/>
    <property type="molecule type" value="Genomic_DNA"/>
</dbReference>
<dbReference type="InterPro" id="IPR050312">
    <property type="entry name" value="IolE/XylAMocC-like"/>
</dbReference>
<protein>
    <submittedName>
        <fullName evidence="3">Sugar phosphate isomerase/epimerase</fullName>
    </submittedName>
</protein>
<evidence type="ECO:0000313" key="4">
    <source>
        <dbReference type="Proteomes" id="UP000295706"/>
    </source>
</evidence>
<organism evidence="3 4">
    <name type="scientific">Arundinibacter roseus</name>
    <dbReference type="NCBI Taxonomy" id="2070510"/>
    <lineage>
        <taxon>Bacteria</taxon>
        <taxon>Pseudomonadati</taxon>
        <taxon>Bacteroidota</taxon>
        <taxon>Cytophagia</taxon>
        <taxon>Cytophagales</taxon>
        <taxon>Spirosomataceae</taxon>
        <taxon>Arundinibacter</taxon>
    </lineage>
</organism>
<dbReference type="OrthoDB" id="9798407at2"/>
<feature type="domain" description="Xylose isomerase-like TIM barrel" evidence="2">
    <location>
        <begin position="71"/>
        <end position="293"/>
    </location>
</feature>
<evidence type="ECO:0000259" key="2">
    <source>
        <dbReference type="Pfam" id="PF01261"/>
    </source>
</evidence>
<comment type="caution">
    <text evidence="3">The sequence shown here is derived from an EMBL/GenBank/DDBJ whole genome shotgun (WGS) entry which is preliminary data.</text>
</comment>
<dbReference type="InterPro" id="IPR013022">
    <property type="entry name" value="Xyl_isomerase-like_TIM-brl"/>
</dbReference>
<dbReference type="PANTHER" id="PTHR12110:SF41">
    <property type="entry name" value="INOSOSE DEHYDRATASE"/>
    <property type="match status" value="1"/>
</dbReference>
<reference evidence="3 4" key="1">
    <citation type="submission" date="2019-02" db="EMBL/GenBank/DDBJ databases">
        <title>Arundinibacter roseus gen. nov., sp. nov., a new member of the family Cytophagaceae.</title>
        <authorList>
            <person name="Szuroczki S."/>
            <person name="Khayer B."/>
            <person name="Sproer C."/>
            <person name="Toumi M."/>
            <person name="Szabo A."/>
            <person name="Felfoldi T."/>
            <person name="Schumann P."/>
            <person name="Toth E."/>
        </authorList>
    </citation>
    <scope>NUCLEOTIDE SEQUENCE [LARGE SCALE GENOMIC DNA]</scope>
    <source>
        <strain evidence="3 4">DMA-k-7a</strain>
    </source>
</reference>
<proteinExistence type="predicted"/>
<feature type="chain" id="PRO_5020242463" evidence="1">
    <location>
        <begin position="22"/>
        <end position="297"/>
    </location>
</feature>
<dbReference type="Gene3D" id="3.20.20.150">
    <property type="entry name" value="Divalent-metal-dependent TIM barrel enzymes"/>
    <property type="match status" value="1"/>
</dbReference>
<dbReference type="InterPro" id="IPR036237">
    <property type="entry name" value="Xyl_isomerase-like_sf"/>
</dbReference>
<dbReference type="AlphaFoldDB" id="A0A4R4KCK5"/>
<keyword evidence="1" id="KW-0732">Signal</keyword>
<sequence>MDNNRRLFLKAAGFAALGTLAFPLASCSNSEKSEETGNGTTTAEPAKIKEFGLQLYSARDIIGADPKALLKQVADMGYTKIESYQGDQGVFWGMSPTECKAYMGELGLTMVSTHADTTKDLEKLAAEAAEGGLTYVLQPWIGPQDSLDDWKKRAEEFNKRGEICKKAGVKFGYHNHDYSFKEQDGQIPQHVLLDNTDPALVMYELDMCWIAAAERDIPEHLTKYGARYELCHVKDLVREPKPHSTDLGKGIIDYARILKVASENGMKHFIVEQEDYPESVLKSLAHDAEYMKNLVLV</sequence>
<name>A0A4R4KCK5_9BACT</name>
<dbReference type="GO" id="GO:0016853">
    <property type="term" value="F:isomerase activity"/>
    <property type="evidence" value="ECO:0007669"/>
    <property type="project" value="UniProtKB-KW"/>
</dbReference>
<dbReference type="Pfam" id="PF01261">
    <property type="entry name" value="AP_endonuc_2"/>
    <property type="match status" value="1"/>
</dbReference>
<keyword evidence="3" id="KW-0413">Isomerase</keyword>
<dbReference type="InterPro" id="IPR006311">
    <property type="entry name" value="TAT_signal"/>
</dbReference>
<dbReference type="SUPFAM" id="SSF51658">
    <property type="entry name" value="Xylose isomerase-like"/>
    <property type="match status" value="1"/>
</dbReference>
<dbReference type="Proteomes" id="UP000295706">
    <property type="component" value="Unassembled WGS sequence"/>
</dbReference>
<feature type="signal peptide" evidence="1">
    <location>
        <begin position="1"/>
        <end position="21"/>
    </location>
</feature>